<dbReference type="GO" id="GO:0004222">
    <property type="term" value="F:metalloendopeptidase activity"/>
    <property type="evidence" value="ECO:0007669"/>
    <property type="project" value="InterPro"/>
</dbReference>
<evidence type="ECO:0000256" key="7">
    <source>
        <dbReference type="ARBA" id="ARBA00022723"/>
    </source>
</evidence>
<dbReference type="PANTHER" id="PTHR13062">
    <property type="entry name" value="COLLAGENASE"/>
    <property type="match status" value="1"/>
</dbReference>
<organism evidence="17 18">
    <name type="scientific">Chromobacterium haemolyticum</name>
    <dbReference type="NCBI Taxonomy" id="394935"/>
    <lineage>
        <taxon>Bacteria</taxon>
        <taxon>Pseudomonadati</taxon>
        <taxon>Pseudomonadota</taxon>
        <taxon>Betaproteobacteria</taxon>
        <taxon>Neisseriales</taxon>
        <taxon>Chromobacteriaceae</taxon>
        <taxon>Chromobacterium</taxon>
    </lineage>
</organism>
<dbReference type="GO" id="GO:0006508">
    <property type="term" value="P:proteolysis"/>
    <property type="evidence" value="ECO:0007669"/>
    <property type="project" value="UniProtKB-KW"/>
</dbReference>
<evidence type="ECO:0000256" key="15">
    <source>
        <dbReference type="SAM" id="SignalP"/>
    </source>
</evidence>
<dbReference type="PRINTS" id="PR00931">
    <property type="entry name" value="MICOLLPTASE"/>
</dbReference>
<comment type="catalytic activity">
    <reaction evidence="1">
        <text>Digestion of native collagen in the triple helical region at Xaa-|-Gly bonds. With synthetic peptides, a preference is shown for Gly at P3 and P1', Pro and Ala at P2 and P2', and hydroxyproline, Ala or Arg at P3'.</text>
        <dbReference type="EC" id="3.4.24.3"/>
    </reaction>
</comment>
<evidence type="ECO:0000256" key="8">
    <source>
        <dbReference type="ARBA" id="ARBA00022729"/>
    </source>
</evidence>
<accession>A0A1W0CKN9</accession>
<feature type="compositionally biased region" description="Low complexity" evidence="14">
    <location>
        <begin position="71"/>
        <end position="84"/>
    </location>
</feature>
<evidence type="ECO:0000256" key="12">
    <source>
        <dbReference type="ARBA" id="ARBA00023145"/>
    </source>
</evidence>
<sequence length="888" mass="97042">MIKTASLSSVRALSLSVMAAALLAGCVSDSEKTAVSQPAPQANLPQAGHSSHSPALSEKPSYPHGLPPGAPADGAGPGAKPQGPMQQTGARRAKEAAAVPRYAECDEARLGQLSGAALARYVASVEGTCMNRLFQADAFSYRVVSPANMREVAAEARARAQSWDGKSANGLWPLAVFLKAGYFTQYSHAGEVGDYGRPVDEPVMQVVSALAENPALWSEPVRDGSGDRDAWYLATDLRQSVAETMILADSVRKQEYALPLLQRFFGRYNAAVKNNWARIALHPMQTTLFNMHYTEGFAAKAGAGQLDALATSLAGLTRAGQSAFADEQMYLNTVRETGRFMQYPRTAKLAEDAVAGLLGGEKFGASWAEAVYALKKLGKVPCERYGICQAEQELKTHLFPHSWSFDNGNLVFETPLALAEVEPLYYAMKQVQAQLGRVSGISQPVSGDTNAKLRMVIYGSKTAYQRFQGLLNELSTDNGGIYIEKDGTFYTFQREVPRESYLSLEELVRHEYVHYLSGRFIQPGMWGSSEFYRDDRRMAWYDEGFAEFMAWSTSRDGIKVRGHVVDVVANGWPQSYLEPSRIMRSSYSDGWDFYSHSALWFYYLNQQQPGRIAEILAALRADDVKRFDALVAEMGRDASLAQGFQDYVGRQVEAQRAGQLGNTSTELGVDWLKQAQWQAGDVAVIEGAMRRYLPVACRVWADGERSALRRFECDGVLPLRSGTATLARQELDKTLDSALQNLLRGSGVNNMMALNCAATDYDFKAKRAALRCEGPLGPAASQPSQPGGGDAQLGLAKLSYSSPVRCLRGQLQGVGEPDGYSLVSGPKLGRAIMADHGAFNYRRDQDQPGVADQITVRVRKGAQTRDVVVQLLATPVNMSDEECWARAG</sequence>
<keyword evidence="12" id="KW-0865">Zymogen</keyword>
<gene>
    <name evidence="17" type="ORF">B0T45_17705</name>
</gene>
<dbReference type="GO" id="GO:0008270">
    <property type="term" value="F:zinc ion binding"/>
    <property type="evidence" value="ECO:0007669"/>
    <property type="project" value="InterPro"/>
</dbReference>
<reference evidence="17 18" key="1">
    <citation type="submission" date="2017-02" db="EMBL/GenBank/DDBJ databases">
        <title>Chromobacterium haemolyticum H5244.</title>
        <authorList>
            <person name="Gulvik C.A."/>
        </authorList>
    </citation>
    <scope>NUCLEOTIDE SEQUENCE [LARGE SCALE GENOMIC DNA]</scope>
    <source>
        <strain evidence="17 18">H5244</strain>
    </source>
</reference>
<dbReference type="PROSITE" id="PS51257">
    <property type="entry name" value="PROKAR_LIPOPROTEIN"/>
    <property type="match status" value="1"/>
</dbReference>
<keyword evidence="10" id="KW-0862">Zinc</keyword>
<dbReference type="RefSeq" id="WP_081556380.1">
    <property type="nucleotide sequence ID" value="NZ_MUKV01000028.1"/>
</dbReference>
<evidence type="ECO:0000256" key="9">
    <source>
        <dbReference type="ARBA" id="ARBA00022801"/>
    </source>
</evidence>
<evidence type="ECO:0000259" key="16">
    <source>
        <dbReference type="Pfam" id="PF08453"/>
    </source>
</evidence>
<feature type="compositionally biased region" description="Polar residues" evidence="14">
    <location>
        <begin position="34"/>
        <end position="54"/>
    </location>
</feature>
<evidence type="ECO:0000313" key="18">
    <source>
        <dbReference type="Proteomes" id="UP000192721"/>
    </source>
</evidence>
<dbReference type="Gene3D" id="3.40.30.160">
    <property type="entry name" value="Collagenase ColT, N-terminal domain"/>
    <property type="match status" value="1"/>
</dbReference>
<feature type="region of interest" description="Disordered" evidence="14">
    <location>
        <begin position="34"/>
        <end position="95"/>
    </location>
</feature>
<dbReference type="Pfam" id="PF08453">
    <property type="entry name" value="Peptidase_M9_N"/>
    <property type="match status" value="1"/>
</dbReference>
<keyword evidence="7" id="KW-0479">Metal-binding</keyword>
<evidence type="ECO:0000256" key="5">
    <source>
        <dbReference type="ARBA" id="ARBA00022525"/>
    </source>
</evidence>
<dbReference type="EMBL" id="MUKV01000028">
    <property type="protein sequence ID" value="OQS35248.1"/>
    <property type="molecule type" value="Genomic_DNA"/>
</dbReference>
<dbReference type="EC" id="3.4.24.3" evidence="4"/>
<keyword evidence="9" id="KW-0378">Hydrolase</keyword>
<keyword evidence="6" id="KW-0645">Protease</keyword>
<dbReference type="AlphaFoldDB" id="A0A1W0CKN9"/>
<dbReference type="PANTHER" id="PTHR13062:SF9">
    <property type="entry name" value="MICROBIAL COLLAGENASE"/>
    <property type="match status" value="1"/>
</dbReference>
<dbReference type="Proteomes" id="UP000192721">
    <property type="component" value="Unassembled WGS sequence"/>
</dbReference>
<evidence type="ECO:0000256" key="1">
    <source>
        <dbReference type="ARBA" id="ARBA00000424"/>
    </source>
</evidence>
<feature type="chain" id="PRO_5013252429" description="microbial collagenase" evidence="15">
    <location>
        <begin position="20"/>
        <end position="888"/>
    </location>
</feature>
<dbReference type="GO" id="GO:0005576">
    <property type="term" value="C:extracellular region"/>
    <property type="evidence" value="ECO:0007669"/>
    <property type="project" value="UniProtKB-SubCell"/>
</dbReference>
<name>A0A1W0CKN9_9NEIS</name>
<evidence type="ECO:0000256" key="10">
    <source>
        <dbReference type="ARBA" id="ARBA00022833"/>
    </source>
</evidence>
<feature type="domain" description="Peptidase M9 collagenase N-terminal" evidence="16">
    <location>
        <begin position="105"/>
        <end position="298"/>
    </location>
</feature>
<dbReference type="Pfam" id="PF01752">
    <property type="entry name" value="Peptidase_M9"/>
    <property type="match status" value="1"/>
</dbReference>
<evidence type="ECO:0000256" key="3">
    <source>
        <dbReference type="ARBA" id="ARBA00004613"/>
    </source>
</evidence>
<evidence type="ECO:0000256" key="4">
    <source>
        <dbReference type="ARBA" id="ARBA00012653"/>
    </source>
</evidence>
<proteinExistence type="predicted"/>
<feature type="signal peptide" evidence="15">
    <location>
        <begin position="1"/>
        <end position="19"/>
    </location>
</feature>
<dbReference type="InterPro" id="IPR013661">
    <property type="entry name" value="Peptidase_M9_N_dom"/>
</dbReference>
<evidence type="ECO:0000256" key="13">
    <source>
        <dbReference type="PIRSR" id="PIRSR602169-1"/>
    </source>
</evidence>
<keyword evidence="8 15" id="KW-0732">Signal</keyword>
<keyword evidence="5" id="KW-0964">Secreted</keyword>
<comment type="subcellular location">
    <subcellularLocation>
        <location evidence="3">Secreted</location>
    </subcellularLocation>
</comment>
<protein>
    <recommendedName>
        <fullName evidence="4">microbial collagenase</fullName>
        <ecNumber evidence="4">3.4.24.3</ecNumber>
    </recommendedName>
</protein>
<dbReference type="Gene3D" id="1.10.390.20">
    <property type="match status" value="1"/>
</dbReference>
<comment type="caution">
    <text evidence="17">The sequence shown here is derived from an EMBL/GenBank/DDBJ whole genome shotgun (WGS) entry which is preliminary data.</text>
</comment>
<evidence type="ECO:0000313" key="17">
    <source>
        <dbReference type="EMBL" id="OQS35248.1"/>
    </source>
</evidence>
<evidence type="ECO:0000256" key="2">
    <source>
        <dbReference type="ARBA" id="ARBA00001947"/>
    </source>
</evidence>
<keyword evidence="11" id="KW-0482">Metalloprotease</keyword>
<dbReference type="InterPro" id="IPR002169">
    <property type="entry name" value="Peptidase_M9A/M9B"/>
</dbReference>
<feature type="active site" evidence="13">
    <location>
        <position position="511"/>
    </location>
</feature>
<comment type="cofactor">
    <cofactor evidence="2">
        <name>Zn(2+)</name>
        <dbReference type="ChEBI" id="CHEBI:29105"/>
    </cofactor>
</comment>
<evidence type="ECO:0000256" key="11">
    <source>
        <dbReference type="ARBA" id="ARBA00023049"/>
    </source>
</evidence>
<evidence type="ECO:0000256" key="14">
    <source>
        <dbReference type="SAM" id="MobiDB-lite"/>
    </source>
</evidence>
<evidence type="ECO:0000256" key="6">
    <source>
        <dbReference type="ARBA" id="ARBA00022670"/>
    </source>
</evidence>